<feature type="compositionally biased region" description="Gly residues" evidence="6">
    <location>
        <begin position="255"/>
        <end position="266"/>
    </location>
</feature>
<dbReference type="PANTHER" id="PTHR13605">
    <property type="entry name" value="ER MEMBRANE PROTEIN COMPLEX SUBUNIT 7"/>
    <property type="match status" value="1"/>
</dbReference>
<evidence type="ECO:0000256" key="2">
    <source>
        <dbReference type="ARBA" id="ARBA00022692"/>
    </source>
</evidence>
<dbReference type="InterPro" id="IPR039163">
    <property type="entry name" value="EMC7"/>
</dbReference>
<evidence type="ECO:0000313" key="11">
    <source>
        <dbReference type="Proteomes" id="UP001365128"/>
    </source>
</evidence>
<evidence type="ECO:0000313" key="10">
    <source>
        <dbReference type="EMBL" id="KAK7554725.1"/>
    </source>
</evidence>
<protein>
    <recommendedName>
        <fullName evidence="9">ER membrane protein complex subunit 7 beta-sandwich domain-containing protein</fullName>
    </recommendedName>
</protein>
<comment type="subcellular location">
    <subcellularLocation>
        <location evidence="1">Membrane</location>
        <topology evidence="1">Single-pass membrane protein</topology>
    </subcellularLocation>
</comment>
<feature type="domain" description="ER membrane protein complex subunit 7 beta-sandwich" evidence="9">
    <location>
        <begin position="54"/>
        <end position="180"/>
    </location>
</feature>
<reference evidence="10 11" key="1">
    <citation type="submission" date="2024-04" db="EMBL/GenBank/DDBJ databases">
        <title>Phyllosticta paracitricarpa is synonymous to the EU quarantine fungus P. citricarpa based on phylogenomic analyses.</title>
        <authorList>
            <consortium name="Lawrence Berkeley National Laboratory"/>
            <person name="Van Ingen-Buijs V.A."/>
            <person name="Van Westerhoven A.C."/>
            <person name="Haridas S."/>
            <person name="Skiadas P."/>
            <person name="Martin F."/>
            <person name="Groenewald J.Z."/>
            <person name="Crous P.W."/>
            <person name="Seidl M.F."/>
        </authorList>
    </citation>
    <scope>NUCLEOTIDE SEQUENCE [LARGE SCALE GENOMIC DNA]</scope>
    <source>
        <strain evidence="10 11">CBS 122670</strain>
    </source>
</reference>
<dbReference type="InterPro" id="IPR019008">
    <property type="entry name" value="Beta_sandwich_EMC7"/>
</dbReference>
<dbReference type="EMBL" id="JBBPDW010000003">
    <property type="protein sequence ID" value="KAK7554725.1"/>
    <property type="molecule type" value="Genomic_DNA"/>
</dbReference>
<keyword evidence="4 7" id="KW-1133">Transmembrane helix</keyword>
<organism evidence="10 11">
    <name type="scientific">Phyllosticta citricarpa</name>
    <dbReference type="NCBI Taxonomy" id="55181"/>
    <lineage>
        <taxon>Eukaryota</taxon>
        <taxon>Fungi</taxon>
        <taxon>Dikarya</taxon>
        <taxon>Ascomycota</taxon>
        <taxon>Pezizomycotina</taxon>
        <taxon>Dothideomycetes</taxon>
        <taxon>Dothideomycetes incertae sedis</taxon>
        <taxon>Botryosphaeriales</taxon>
        <taxon>Phyllostictaceae</taxon>
        <taxon>Phyllosticta</taxon>
    </lineage>
</organism>
<dbReference type="PANTHER" id="PTHR13605:SF4">
    <property type="entry name" value="ER MEMBRANE PROTEIN COMPLEX SUBUNIT 7"/>
    <property type="match status" value="1"/>
</dbReference>
<sequence>MRLTPRSNRSSHSSTHSLLTAATAAALLSSSALVSAANITLSIGTAHSAVPSLLGASTHATLHSAGPALSAPLRRDNSFAFADVAPGSYLLSVHSRDYAFENLRVDVGVEKKQGEVGQEEVVRAWQTFRGNEWDNRGEKRGEGRGGRANLEVRVMGGKEYYIQRGGFSPLSFLKNPMILMGLFSLGLIVGMPYLMDNMDEETRAEFEEMQKKSPLASAGNPAAQLQNFDLASFLAGKTNDGGQQQSAGETRGERSGGSGGGARRRG</sequence>
<evidence type="ECO:0000256" key="6">
    <source>
        <dbReference type="SAM" id="MobiDB-lite"/>
    </source>
</evidence>
<evidence type="ECO:0000256" key="4">
    <source>
        <dbReference type="ARBA" id="ARBA00022989"/>
    </source>
</evidence>
<keyword evidence="3 8" id="KW-0732">Signal</keyword>
<comment type="caution">
    <text evidence="10">The sequence shown here is derived from an EMBL/GenBank/DDBJ whole genome shotgun (WGS) entry which is preliminary data.</text>
</comment>
<keyword evidence="2 7" id="KW-0812">Transmembrane</keyword>
<evidence type="ECO:0000256" key="1">
    <source>
        <dbReference type="ARBA" id="ARBA00004167"/>
    </source>
</evidence>
<evidence type="ECO:0000259" key="9">
    <source>
        <dbReference type="Pfam" id="PF09430"/>
    </source>
</evidence>
<feature type="transmembrane region" description="Helical" evidence="7">
    <location>
        <begin position="177"/>
        <end position="195"/>
    </location>
</feature>
<accession>A0ABR1MNS2</accession>
<name>A0ABR1MNS2_9PEZI</name>
<evidence type="ECO:0000256" key="3">
    <source>
        <dbReference type="ARBA" id="ARBA00022729"/>
    </source>
</evidence>
<evidence type="ECO:0000256" key="5">
    <source>
        <dbReference type="ARBA" id="ARBA00023136"/>
    </source>
</evidence>
<dbReference type="Proteomes" id="UP001365128">
    <property type="component" value="Unassembled WGS sequence"/>
</dbReference>
<gene>
    <name evidence="10" type="ORF">IWX46DRAFT_637665</name>
</gene>
<feature type="signal peptide" evidence="8">
    <location>
        <begin position="1"/>
        <end position="36"/>
    </location>
</feature>
<feature type="region of interest" description="Disordered" evidence="6">
    <location>
        <begin position="234"/>
        <end position="266"/>
    </location>
</feature>
<proteinExistence type="predicted"/>
<dbReference type="Pfam" id="PF09430">
    <property type="entry name" value="EMC7_beta-sandw"/>
    <property type="match status" value="1"/>
</dbReference>
<keyword evidence="5 7" id="KW-0472">Membrane</keyword>
<evidence type="ECO:0000256" key="8">
    <source>
        <dbReference type="SAM" id="SignalP"/>
    </source>
</evidence>
<evidence type="ECO:0000256" key="7">
    <source>
        <dbReference type="SAM" id="Phobius"/>
    </source>
</evidence>
<feature type="chain" id="PRO_5047048766" description="ER membrane protein complex subunit 7 beta-sandwich domain-containing protein" evidence="8">
    <location>
        <begin position="37"/>
        <end position="266"/>
    </location>
</feature>
<keyword evidence="11" id="KW-1185">Reference proteome</keyword>